<dbReference type="CDD" id="cd12152">
    <property type="entry name" value="F1-ATPase_delta"/>
    <property type="match status" value="1"/>
</dbReference>
<evidence type="ECO:0000256" key="5">
    <source>
        <dbReference type="ARBA" id="ARBA00023065"/>
    </source>
</evidence>
<comment type="subcellular location">
    <subcellularLocation>
        <location evidence="1 9">Cell membrane</location>
        <topology evidence="1 9">Peripheral membrane protein</topology>
    </subcellularLocation>
</comment>
<dbReference type="Gene3D" id="2.60.15.10">
    <property type="entry name" value="F0F1 ATP synthase delta/epsilon subunit, N-terminal"/>
    <property type="match status" value="1"/>
</dbReference>
<dbReference type="Gene3D" id="1.20.5.440">
    <property type="entry name" value="ATP synthase delta/epsilon subunit, C-terminal domain"/>
    <property type="match status" value="1"/>
</dbReference>
<dbReference type="InterPro" id="IPR020547">
    <property type="entry name" value="ATP_synth_F1_esu_C"/>
</dbReference>
<proteinExistence type="inferred from homology"/>
<dbReference type="GO" id="GO:0005524">
    <property type="term" value="F:ATP binding"/>
    <property type="evidence" value="ECO:0007669"/>
    <property type="project" value="UniProtKB-UniRule"/>
</dbReference>
<dbReference type="PANTHER" id="PTHR13822:SF10">
    <property type="entry name" value="ATP SYNTHASE EPSILON CHAIN, CHLOROPLASTIC"/>
    <property type="match status" value="1"/>
</dbReference>
<dbReference type="AlphaFoldDB" id="A0AAE3IMB3"/>
<evidence type="ECO:0000256" key="9">
    <source>
        <dbReference type="HAMAP-Rule" id="MF_00530"/>
    </source>
</evidence>
<dbReference type="InterPro" id="IPR001469">
    <property type="entry name" value="ATP_synth_F1_dsu/esu"/>
</dbReference>
<dbReference type="Pfam" id="PF00401">
    <property type="entry name" value="ATP-synt_DE"/>
    <property type="match status" value="1"/>
</dbReference>
<comment type="subunit">
    <text evidence="9 10">F-type ATPases have 2 components, CF(1) - the catalytic core - and CF(0) - the membrane proton channel. CF(1) has five subunits: alpha(3), beta(3), gamma(1), delta(1), epsilon(1). CF(0) has three main subunits: a, b and c.</text>
</comment>
<feature type="domain" description="ATP synthase epsilon subunit C-terminal" evidence="12">
    <location>
        <begin position="86"/>
        <end position="131"/>
    </location>
</feature>
<feature type="domain" description="ATP synthase F1 complex delta/epsilon subunit N-terminal" evidence="13">
    <location>
        <begin position="4"/>
        <end position="80"/>
    </location>
</feature>
<evidence type="ECO:0000256" key="3">
    <source>
        <dbReference type="ARBA" id="ARBA00022448"/>
    </source>
</evidence>
<dbReference type="Proteomes" id="UP001208131">
    <property type="component" value="Unassembled WGS sequence"/>
</dbReference>
<dbReference type="RefSeq" id="WP_022288612.1">
    <property type="nucleotide sequence ID" value="NZ_JAOQJZ010000013.1"/>
</dbReference>
<dbReference type="Pfam" id="PF02823">
    <property type="entry name" value="ATP-synt_DE_N"/>
    <property type="match status" value="1"/>
</dbReference>
<keyword evidence="3 9" id="KW-0813">Transport</keyword>
<comment type="caution">
    <text evidence="14">The sequence shown here is derived from an EMBL/GenBank/DDBJ whole genome shotgun (WGS) entry which is preliminary data.</text>
</comment>
<comment type="function">
    <text evidence="9">Produces ATP from ADP in the presence of a proton gradient across the membrane.</text>
</comment>
<evidence type="ECO:0000259" key="13">
    <source>
        <dbReference type="Pfam" id="PF02823"/>
    </source>
</evidence>
<dbReference type="PANTHER" id="PTHR13822">
    <property type="entry name" value="ATP SYNTHASE DELTA/EPSILON CHAIN"/>
    <property type="match status" value="1"/>
</dbReference>
<name>A0AAE3IMB3_9FIRM</name>
<dbReference type="HAMAP" id="MF_00530">
    <property type="entry name" value="ATP_synth_epsil_bac"/>
    <property type="match status" value="1"/>
</dbReference>
<evidence type="ECO:0000256" key="6">
    <source>
        <dbReference type="ARBA" id="ARBA00023136"/>
    </source>
</evidence>
<keyword evidence="7 9" id="KW-0139">CF(1)</keyword>
<keyword evidence="15" id="KW-1185">Reference proteome</keyword>
<evidence type="ECO:0000256" key="1">
    <source>
        <dbReference type="ARBA" id="ARBA00004202"/>
    </source>
</evidence>
<dbReference type="SUPFAM" id="SSF51344">
    <property type="entry name" value="Epsilon subunit of F1F0-ATP synthase N-terminal domain"/>
    <property type="match status" value="1"/>
</dbReference>
<keyword evidence="4 9" id="KW-1003">Cell membrane</keyword>
<keyword evidence="9" id="KW-0375">Hydrogen ion transport</keyword>
<dbReference type="InterPro" id="IPR020546">
    <property type="entry name" value="ATP_synth_F1_dsu/esu_N"/>
</dbReference>
<reference evidence="14 15" key="1">
    <citation type="journal article" date="2021" name="ISME Commun">
        <title>Automated analysis of genomic sequences facilitates high-throughput and comprehensive description of bacteria.</title>
        <authorList>
            <person name="Hitch T.C.A."/>
        </authorList>
    </citation>
    <scope>NUCLEOTIDE SEQUENCE [LARGE SCALE GENOMIC DNA]</scope>
    <source>
        <strain evidence="14 15">Sanger_31</strain>
    </source>
</reference>
<keyword evidence="6 9" id="KW-0472">Membrane</keyword>
<dbReference type="InterPro" id="IPR036794">
    <property type="entry name" value="ATP_F1_dsu/esu_C_sf"/>
</dbReference>
<evidence type="ECO:0000313" key="14">
    <source>
        <dbReference type="EMBL" id="MCU6706533.1"/>
    </source>
</evidence>
<keyword evidence="8 9" id="KW-0066">ATP synthesis</keyword>
<evidence type="ECO:0000259" key="12">
    <source>
        <dbReference type="Pfam" id="PF00401"/>
    </source>
</evidence>
<dbReference type="NCBIfam" id="TIGR01216">
    <property type="entry name" value="ATP_synt_epsi"/>
    <property type="match status" value="1"/>
</dbReference>
<dbReference type="GO" id="GO:0045259">
    <property type="term" value="C:proton-transporting ATP synthase complex"/>
    <property type="evidence" value="ECO:0007669"/>
    <property type="project" value="UniProtKB-KW"/>
</dbReference>
<organism evidence="14 15">
    <name type="scientific">Hominimerdicola aceti</name>
    <dbReference type="NCBI Taxonomy" id="2981726"/>
    <lineage>
        <taxon>Bacteria</taxon>
        <taxon>Bacillati</taxon>
        <taxon>Bacillota</taxon>
        <taxon>Clostridia</taxon>
        <taxon>Eubacteriales</taxon>
        <taxon>Oscillospiraceae</taxon>
        <taxon>Hominimerdicola</taxon>
    </lineage>
</organism>
<gene>
    <name evidence="9 14" type="primary">atpC</name>
    <name evidence="14" type="ORF">OCV57_11435</name>
</gene>
<dbReference type="GO" id="GO:0046933">
    <property type="term" value="F:proton-transporting ATP synthase activity, rotational mechanism"/>
    <property type="evidence" value="ECO:0007669"/>
    <property type="project" value="UniProtKB-UniRule"/>
</dbReference>
<evidence type="ECO:0000256" key="11">
    <source>
        <dbReference type="SAM" id="Coils"/>
    </source>
</evidence>
<evidence type="ECO:0000256" key="8">
    <source>
        <dbReference type="ARBA" id="ARBA00023310"/>
    </source>
</evidence>
<dbReference type="GO" id="GO:0005886">
    <property type="term" value="C:plasma membrane"/>
    <property type="evidence" value="ECO:0007669"/>
    <property type="project" value="UniProtKB-SubCell"/>
</dbReference>
<protein>
    <recommendedName>
        <fullName evidence="9">ATP synthase epsilon chain</fullName>
    </recommendedName>
    <alternativeName>
        <fullName evidence="9">ATP synthase F1 sector epsilon subunit</fullName>
    </alternativeName>
    <alternativeName>
        <fullName evidence="9">F-ATPase epsilon subunit</fullName>
    </alternativeName>
</protein>
<sequence>MTPFDLKIITPEKTFFEGNTEQIIVRTVSGDIGILAGHAPYVANIVSSPFRIKIEGEFRTAAISGGLIKVSADGVTVVTSAIEWADEIDVARAEKAKAAAENKLRENASQKEFERAEQKLRRAMNRLVVAGKK</sequence>
<evidence type="ECO:0000256" key="10">
    <source>
        <dbReference type="RuleBase" id="RU003656"/>
    </source>
</evidence>
<evidence type="ECO:0000256" key="2">
    <source>
        <dbReference type="ARBA" id="ARBA00005712"/>
    </source>
</evidence>
<evidence type="ECO:0000256" key="4">
    <source>
        <dbReference type="ARBA" id="ARBA00022475"/>
    </source>
</evidence>
<accession>A0AAE3IMB3</accession>
<dbReference type="EMBL" id="JAOQJZ010000013">
    <property type="protein sequence ID" value="MCU6706533.1"/>
    <property type="molecule type" value="Genomic_DNA"/>
</dbReference>
<dbReference type="SUPFAM" id="SSF46604">
    <property type="entry name" value="Epsilon subunit of F1F0-ATP synthase C-terminal domain"/>
    <property type="match status" value="1"/>
</dbReference>
<evidence type="ECO:0000313" key="15">
    <source>
        <dbReference type="Proteomes" id="UP001208131"/>
    </source>
</evidence>
<dbReference type="InterPro" id="IPR036771">
    <property type="entry name" value="ATPsynth_dsu/esu_N"/>
</dbReference>
<comment type="similarity">
    <text evidence="2 9 10">Belongs to the ATPase epsilon chain family.</text>
</comment>
<evidence type="ECO:0000256" key="7">
    <source>
        <dbReference type="ARBA" id="ARBA00023196"/>
    </source>
</evidence>
<keyword evidence="5 9" id="KW-0406">Ion transport</keyword>
<feature type="coiled-coil region" evidence="11">
    <location>
        <begin position="90"/>
        <end position="133"/>
    </location>
</feature>
<keyword evidence="11" id="KW-0175">Coiled coil</keyword>